<feature type="transmembrane region" description="Helical" evidence="1">
    <location>
        <begin position="121"/>
        <end position="140"/>
    </location>
</feature>
<protein>
    <submittedName>
        <fullName evidence="2">Uncharacterized protein</fullName>
    </submittedName>
</protein>
<name>A0A2G6JE66_NEPCE</name>
<feature type="transmembrane region" description="Helical" evidence="1">
    <location>
        <begin position="147"/>
        <end position="169"/>
    </location>
</feature>
<feature type="transmembrane region" description="Helical" evidence="1">
    <location>
        <begin position="175"/>
        <end position="193"/>
    </location>
</feature>
<feature type="transmembrane region" description="Helical" evidence="1">
    <location>
        <begin position="66"/>
        <end position="85"/>
    </location>
</feature>
<dbReference type="EMBL" id="PDSG01000003">
    <property type="protein sequence ID" value="PIE20842.1"/>
    <property type="molecule type" value="Genomic_DNA"/>
</dbReference>
<dbReference type="AlphaFoldDB" id="A0A2G6JE66"/>
<comment type="caution">
    <text evidence="2">The sequence shown here is derived from an EMBL/GenBank/DDBJ whole genome shotgun (WGS) entry which is preliminary data.</text>
</comment>
<proteinExistence type="predicted"/>
<organism evidence="2 3">
    <name type="scientific">Neptuniibacter caesariensis</name>
    <dbReference type="NCBI Taxonomy" id="207954"/>
    <lineage>
        <taxon>Bacteria</taxon>
        <taxon>Pseudomonadati</taxon>
        <taxon>Pseudomonadota</taxon>
        <taxon>Gammaproteobacteria</taxon>
        <taxon>Oceanospirillales</taxon>
        <taxon>Oceanospirillaceae</taxon>
        <taxon>Neptuniibacter</taxon>
    </lineage>
</organism>
<reference evidence="2 3" key="1">
    <citation type="submission" date="2017-10" db="EMBL/GenBank/DDBJ databases">
        <title>Novel microbial diversity and functional potential in the marine mammal oral microbiome.</title>
        <authorList>
            <person name="Dudek N.K."/>
            <person name="Sun C.L."/>
            <person name="Burstein D."/>
            <person name="Kantor R.S."/>
            <person name="Aliaga Goltsman D.S."/>
            <person name="Bik E.M."/>
            <person name="Thomas B.C."/>
            <person name="Banfield J.F."/>
            <person name="Relman D.A."/>
        </authorList>
    </citation>
    <scope>NUCLEOTIDE SEQUENCE [LARGE SCALE GENOMIC DNA]</scope>
    <source>
        <strain evidence="2">DOLJORAL78_49_30</strain>
    </source>
</reference>
<gene>
    <name evidence="2" type="ORF">CSA61_00270</name>
</gene>
<keyword evidence="1" id="KW-0812">Transmembrane</keyword>
<sequence>MNAEILANGLLILCALFLAGRCYKLGEAHDHTPSMVVSLSAIFIACSAAGNSLLQDTNQDTETLKRMLDNLAFFAAIPLIASAMVDNAWQFNWSKAAWGRWLLALFALFELCRRSEIGTEYSQIMSVLCALAIMVSAARLTCIISKLATCLAAMTFAASLLIFSPTSLITEQSNPALFALGLSISLLLIYPALSTGSARKQGR</sequence>
<evidence type="ECO:0000256" key="1">
    <source>
        <dbReference type="SAM" id="Phobius"/>
    </source>
</evidence>
<feature type="transmembrane region" description="Helical" evidence="1">
    <location>
        <begin position="34"/>
        <end position="54"/>
    </location>
</feature>
<evidence type="ECO:0000313" key="3">
    <source>
        <dbReference type="Proteomes" id="UP000242733"/>
    </source>
</evidence>
<keyword evidence="1" id="KW-1133">Transmembrane helix</keyword>
<accession>A0A2G6JE66</accession>
<keyword evidence="1" id="KW-0472">Membrane</keyword>
<evidence type="ECO:0000313" key="2">
    <source>
        <dbReference type="EMBL" id="PIE20842.1"/>
    </source>
</evidence>
<dbReference type="Proteomes" id="UP000242733">
    <property type="component" value="Unassembled WGS sequence"/>
</dbReference>